<dbReference type="GO" id="GO:0007017">
    <property type="term" value="P:microtubule-based process"/>
    <property type="evidence" value="ECO:0007669"/>
    <property type="project" value="InterPro"/>
</dbReference>
<reference evidence="2" key="1">
    <citation type="submission" date="2021-03" db="EMBL/GenBank/DDBJ databases">
        <authorList>
            <person name="Tagirdzhanova G."/>
        </authorList>
    </citation>
    <scope>NUCLEOTIDE SEQUENCE</scope>
</reference>
<proteinExistence type="predicted"/>
<dbReference type="PANTHER" id="PTHR33840">
    <property type="match status" value="1"/>
</dbReference>
<dbReference type="PROSITE" id="PS00227">
    <property type="entry name" value="TUBULIN"/>
    <property type="match status" value="1"/>
</dbReference>
<dbReference type="EMBL" id="CAJPDS010000106">
    <property type="protein sequence ID" value="CAF9937913.1"/>
    <property type="molecule type" value="Genomic_DNA"/>
</dbReference>
<feature type="domain" description="T6SS Phospholipase effector Tle1-like catalytic" evidence="1">
    <location>
        <begin position="13"/>
        <end position="305"/>
    </location>
</feature>
<evidence type="ECO:0000259" key="1">
    <source>
        <dbReference type="Pfam" id="PF09994"/>
    </source>
</evidence>
<sequence length="468" mass="52136">MVLGWYTLPPRAIVLCLNAIWFKANKTQNSDNGFVRQSYLPWDTNGTLQVPSNVTRICRALLPDSPDGTQQIIYYQAGVGTESTLWNHVVGGGTGAGISENIREAYAFLATNYDAGDEIYLLGFSRGAFTARSIAGFLDCIGLLTMAGMEHFYSIFKDWENQDKKHYKSHWPHRPFSNRPSAADPAYARTLEGLGFTRVNITIQAVGVWDTVGALGIPSIGIFPPHNQEYSFVNTKVSNNVEYAFQALALDEHRKPFSPTIWERPEGPAKLKQLKQVWFPGVHSNVGGSYDDTSMADLTLAWMISHLSPFLAFRPDYISYVHQQNIDYYAAQKKPLRHWSLGKIYNSATGFETLAGSKVRTPGRYREMSSSGEDGGRLLEGTEEYVHASVRVRIGLGGLGTEDKGPYRPKALDGWKCFGNGGQGGWRWVYDGVGKGKKLELPEDELGEVELGLLMESPPAANYWRDRK</sequence>
<dbReference type="InterPro" id="IPR029058">
    <property type="entry name" value="AB_hydrolase_fold"/>
</dbReference>
<organism evidence="2 3">
    <name type="scientific">Heterodermia speciosa</name>
    <dbReference type="NCBI Taxonomy" id="116794"/>
    <lineage>
        <taxon>Eukaryota</taxon>
        <taxon>Fungi</taxon>
        <taxon>Dikarya</taxon>
        <taxon>Ascomycota</taxon>
        <taxon>Pezizomycotina</taxon>
        <taxon>Lecanoromycetes</taxon>
        <taxon>OSLEUM clade</taxon>
        <taxon>Lecanoromycetidae</taxon>
        <taxon>Caliciales</taxon>
        <taxon>Physciaceae</taxon>
        <taxon>Heterodermia</taxon>
    </lineage>
</organism>
<comment type="caution">
    <text evidence="2">The sequence shown here is derived from an EMBL/GenBank/DDBJ whole genome shotgun (WGS) entry which is preliminary data.</text>
</comment>
<gene>
    <name evidence="2" type="ORF">HETSPECPRED_000705</name>
</gene>
<accession>A0A8H3IY62</accession>
<dbReference type="AlphaFoldDB" id="A0A8H3IY62"/>
<keyword evidence="3" id="KW-1185">Reference proteome</keyword>
<dbReference type="GO" id="GO:0005525">
    <property type="term" value="F:GTP binding"/>
    <property type="evidence" value="ECO:0007669"/>
    <property type="project" value="InterPro"/>
</dbReference>
<dbReference type="SUPFAM" id="SSF53474">
    <property type="entry name" value="alpha/beta-Hydrolases"/>
    <property type="match status" value="1"/>
</dbReference>
<dbReference type="PANTHER" id="PTHR33840:SF1">
    <property type="entry name" value="TLE1 PHOSPHOLIPASE DOMAIN-CONTAINING PROTEIN"/>
    <property type="match status" value="1"/>
</dbReference>
<dbReference type="OrthoDB" id="3057168at2759"/>
<dbReference type="GO" id="GO:0005874">
    <property type="term" value="C:microtubule"/>
    <property type="evidence" value="ECO:0007669"/>
    <property type="project" value="InterPro"/>
</dbReference>
<dbReference type="InterPro" id="IPR018712">
    <property type="entry name" value="Tle1-like_cat"/>
</dbReference>
<name>A0A8H3IY62_9LECA</name>
<evidence type="ECO:0000313" key="2">
    <source>
        <dbReference type="EMBL" id="CAF9937913.1"/>
    </source>
</evidence>
<dbReference type="InterPro" id="IPR017975">
    <property type="entry name" value="Tubulin_CS"/>
</dbReference>
<dbReference type="Proteomes" id="UP000664521">
    <property type="component" value="Unassembled WGS sequence"/>
</dbReference>
<evidence type="ECO:0000313" key="3">
    <source>
        <dbReference type="Proteomes" id="UP000664521"/>
    </source>
</evidence>
<protein>
    <recommendedName>
        <fullName evidence="1">T6SS Phospholipase effector Tle1-like catalytic domain-containing protein</fullName>
    </recommendedName>
</protein>
<dbReference type="Pfam" id="PF09994">
    <property type="entry name" value="T6SS_Tle1-like_cat"/>
    <property type="match status" value="1"/>
</dbReference>